<dbReference type="SUPFAM" id="SSF53300">
    <property type="entry name" value="vWA-like"/>
    <property type="match status" value="1"/>
</dbReference>
<dbReference type="RefSeq" id="WP_086089856.1">
    <property type="nucleotide sequence ID" value="NZ_CP021112.1"/>
</dbReference>
<proteinExistence type="predicted"/>
<dbReference type="Proteomes" id="UP000194137">
    <property type="component" value="Chromosome"/>
</dbReference>
<dbReference type="EMBL" id="CP021112">
    <property type="protein sequence ID" value="ARQ01465.1"/>
    <property type="molecule type" value="Genomic_DNA"/>
</dbReference>
<evidence type="ECO:0000313" key="1">
    <source>
        <dbReference type="EMBL" id="ARQ01465.1"/>
    </source>
</evidence>
<dbReference type="OrthoDB" id="7522752at2"/>
<dbReference type="InterPro" id="IPR036465">
    <property type="entry name" value="vWFA_dom_sf"/>
</dbReference>
<dbReference type="STRING" id="1235591.CAK95_21915"/>
<dbReference type="Pfam" id="PF13400">
    <property type="entry name" value="Tad"/>
    <property type="match status" value="1"/>
</dbReference>
<organism evidence="1 2">
    <name type="scientific">Pseudorhodoplanes sinuspersici</name>
    <dbReference type="NCBI Taxonomy" id="1235591"/>
    <lineage>
        <taxon>Bacteria</taxon>
        <taxon>Pseudomonadati</taxon>
        <taxon>Pseudomonadota</taxon>
        <taxon>Alphaproteobacteria</taxon>
        <taxon>Hyphomicrobiales</taxon>
        <taxon>Pseudorhodoplanes</taxon>
    </lineage>
</organism>
<dbReference type="CDD" id="cd00198">
    <property type="entry name" value="vWFA"/>
    <property type="match status" value="1"/>
</dbReference>
<gene>
    <name evidence="1" type="ORF">CAK95_21915</name>
</gene>
<sequence>MTTLRIATWFSRKLTELKQCQRGNVAMIFGLAIIPIVGLVGVAIDYSRYNSAKTSLQGALDAAALMLSREVSSLSQSELDQKALAYVQANLKQTDLKGLTVTSTYNNASGGELSLHGDASIDTTIASILGVTQMNIADESTIKWGNTKLRVALVLDTTGSMNSAGKMPALKTAAKNLLTQLQSAASNNGDVYVSIVPFSKNVNVGASNYNANWVGWTDWEAEPDILNPTAGGAKPDQNTWYTTSAGSGCPFTSYAQGFGCVSAAQGTTNVSNIPSSGNSSGLICPGRDGGNKISRKIGIIYNGCYNTWTKCVGSNCACSTTNTNICTCSGNGSSKTCQTKPNYYEHTWRPTNTNATYTPALTLNSGVPYATPAHSTWNGCVTDRGTSSGPSNDYDRKVTAPSTGTPASLFPAEQNAYCSPQVMALSYNWTAMKSTIDGLYPDGATNQPIGLVHGWQSLVGGGPFPTPPAKDQNFTYNEVIVLMSDGLNTLDRWYGNGSSTSTSVDKRMYESATVGTCANVKAAGMTIYTVHVNTENGPTSTLLQNCASSPDKFWMVTSGTALNDVFKQIGTELSQLRIAK</sequence>
<protein>
    <submittedName>
        <fullName evidence="1">Uncharacterized protein</fullName>
    </submittedName>
</protein>
<dbReference type="Gene3D" id="3.40.50.410">
    <property type="entry name" value="von Willebrand factor, type A domain"/>
    <property type="match status" value="2"/>
</dbReference>
<name>A0A1W6ZXI7_9HYPH</name>
<evidence type="ECO:0000313" key="2">
    <source>
        <dbReference type="Proteomes" id="UP000194137"/>
    </source>
</evidence>
<reference evidence="1 2" key="1">
    <citation type="submission" date="2017-05" db="EMBL/GenBank/DDBJ databases">
        <title>Full genome sequence of Pseudorhodoplanes sinuspersici.</title>
        <authorList>
            <person name="Dastgheib S.M.M."/>
            <person name="Shavandi M."/>
            <person name="Tirandaz H."/>
        </authorList>
    </citation>
    <scope>NUCLEOTIDE SEQUENCE [LARGE SCALE GENOMIC DNA]</scope>
    <source>
        <strain evidence="1 2">RIPI110</strain>
    </source>
</reference>
<dbReference type="KEGG" id="psin:CAK95_21915"/>
<keyword evidence="2" id="KW-1185">Reference proteome</keyword>
<dbReference type="InterPro" id="IPR028087">
    <property type="entry name" value="Tad_N"/>
</dbReference>
<dbReference type="AlphaFoldDB" id="A0A1W6ZXI7"/>
<accession>A0A1W6ZXI7</accession>